<evidence type="ECO:0000259" key="8">
    <source>
        <dbReference type="SMART" id="SM01069"/>
    </source>
</evidence>
<dbReference type="InterPro" id="IPR038189">
    <property type="entry name" value="Cdc37_Hsp90-bd_sf"/>
</dbReference>
<feature type="domain" description="Cdc37 Hsp90 binding" evidence="9">
    <location>
        <begin position="193"/>
        <end position="388"/>
    </location>
</feature>
<dbReference type="GO" id="GO:0050821">
    <property type="term" value="P:protein stabilization"/>
    <property type="evidence" value="ECO:0007669"/>
    <property type="project" value="TreeGrafter"/>
</dbReference>
<comment type="subcellular location">
    <subcellularLocation>
        <location evidence="1">Cytoplasm</location>
    </subcellularLocation>
</comment>
<evidence type="ECO:0000256" key="7">
    <source>
        <dbReference type="SAM" id="MobiDB-lite"/>
    </source>
</evidence>
<dbReference type="EMBL" id="QGMG01000005">
    <property type="protein sequence ID" value="TVY59358.1"/>
    <property type="molecule type" value="Genomic_DNA"/>
</dbReference>
<feature type="domain" description="Cdc37 C-terminal" evidence="8">
    <location>
        <begin position="403"/>
        <end position="505"/>
    </location>
</feature>
<keyword evidence="6" id="KW-0175">Coiled coil</keyword>
<name>A0A7D8Z1P5_9HELO</name>
<dbReference type="OrthoDB" id="440202at2759"/>
<dbReference type="FunFam" id="1.20.58.610:FF:000002">
    <property type="entry name" value="Hsp90 co-chaperone Cdc37, putative"/>
    <property type="match status" value="1"/>
</dbReference>
<organism evidence="11 12">
    <name type="scientific">Lachnellula cervina</name>
    <dbReference type="NCBI Taxonomy" id="1316786"/>
    <lineage>
        <taxon>Eukaryota</taxon>
        <taxon>Fungi</taxon>
        <taxon>Dikarya</taxon>
        <taxon>Ascomycota</taxon>
        <taxon>Pezizomycotina</taxon>
        <taxon>Leotiomycetes</taxon>
        <taxon>Helotiales</taxon>
        <taxon>Lachnaceae</taxon>
        <taxon>Lachnellula</taxon>
    </lineage>
</organism>
<comment type="similarity">
    <text evidence="2">Belongs to the CDC37 family.</text>
</comment>
<feature type="compositionally biased region" description="Low complexity" evidence="7">
    <location>
        <begin position="493"/>
        <end position="504"/>
    </location>
</feature>
<evidence type="ECO:0000256" key="4">
    <source>
        <dbReference type="ARBA" id="ARBA00023186"/>
    </source>
</evidence>
<dbReference type="PANTHER" id="PTHR12800:SF4">
    <property type="entry name" value="HSP90 CO-CHAPERONE CDC37"/>
    <property type="match status" value="1"/>
</dbReference>
<feature type="region of interest" description="Disordered" evidence="7">
    <location>
        <begin position="193"/>
        <end position="214"/>
    </location>
</feature>
<dbReference type="GO" id="GO:0051082">
    <property type="term" value="F:unfolded protein binding"/>
    <property type="evidence" value="ECO:0007669"/>
    <property type="project" value="TreeGrafter"/>
</dbReference>
<feature type="region of interest" description="Disordered" evidence="7">
    <location>
        <begin position="97"/>
        <end position="119"/>
    </location>
</feature>
<keyword evidence="4" id="KW-0143">Chaperone</keyword>
<proteinExistence type="inferred from homology"/>
<gene>
    <name evidence="11" type="primary">cdc37</name>
    <name evidence="11" type="ORF">LCER1_G001095</name>
</gene>
<protein>
    <recommendedName>
        <fullName evidence="5">Hsp90 chaperone protein kinase-targeting subunit</fullName>
    </recommendedName>
</protein>
<accession>A0A7D8Z1P5</accession>
<comment type="caution">
    <text evidence="11">The sequence shown here is derived from an EMBL/GenBank/DDBJ whole genome shotgun (WGS) entry which is preliminary data.</text>
</comment>
<dbReference type="GO" id="GO:0006457">
    <property type="term" value="P:protein folding"/>
    <property type="evidence" value="ECO:0007669"/>
    <property type="project" value="TreeGrafter"/>
</dbReference>
<keyword evidence="3" id="KW-0963">Cytoplasm</keyword>
<feature type="region of interest" description="Disordered" evidence="7">
    <location>
        <begin position="229"/>
        <end position="265"/>
    </location>
</feature>
<dbReference type="GO" id="GO:0019901">
    <property type="term" value="F:protein kinase binding"/>
    <property type="evidence" value="ECO:0007669"/>
    <property type="project" value="InterPro"/>
</dbReference>
<feature type="compositionally biased region" description="Acidic residues" evidence="7">
    <location>
        <begin position="242"/>
        <end position="261"/>
    </location>
</feature>
<dbReference type="GO" id="GO:0005737">
    <property type="term" value="C:cytoplasm"/>
    <property type="evidence" value="ECO:0007669"/>
    <property type="project" value="UniProtKB-SubCell"/>
</dbReference>
<feature type="coiled-coil region" evidence="6">
    <location>
        <begin position="146"/>
        <end position="177"/>
    </location>
</feature>
<keyword evidence="12" id="KW-1185">Reference proteome</keyword>
<dbReference type="SUPFAM" id="SSF101391">
    <property type="entry name" value="Hsp90 co-chaperone CDC37"/>
    <property type="match status" value="1"/>
</dbReference>
<evidence type="ECO:0000256" key="1">
    <source>
        <dbReference type="ARBA" id="ARBA00004496"/>
    </source>
</evidence>
<evidence type="ECO:0000256" key="2">
    <source>
        <dbReference type="ARBA" id="ARBA00006222"/>
    </source>
</evidence>
<dbReference type="InterPro" id="IPR013873">
    <property type="entry name" value="Cdc37_C"/>
</dbReference>
<feature type="region of interest" description="Disordered" evidence="7">
    <location>
        <begin position="488"/>
        <end position="513"/>
    </location>
</feature>
<feature type="domain" description="Cdc37 N-terminal" evidence="10">
    <location>
        <begin position="2"/>
        <end position="194"/>
    </location>
</feature>
<dbReference type="InterPro" id="IPR004918">
    <property type="entry name" value="Cdc37"/>
</dbReference>
<dbReference type="Pfam" id="PF08565">
    <property type="entry name" value="CDC37_M"/>
    <property type="match status" value="1"/>
</dbReference>
<dbReference type="AlphaFoldDB" id="A0A7D8Z1P5"/>
<dbReference type="SMART" id="SM01070">
    <property type="entry name" value="CDC37_M"/>
    <property type="match status" value="1"/>
</dbReference>
<dbReference type="InterPro" id="IPR013855">
    <property type="entry name" value="Cdc37_N_dom"/>
</dbReference>
<evidence type="ECO:0000313" key="11">
    <source>
        <dbReference type="EMBL" id="TVY59358.1"/>
    </source>
</evidence>
<dbReference type="Proteomes" id="UP000481288">
    <property type="component" value="Unassembled WGS sequence"/>
</dbReference>
<dbReference type="PANTHER" id="PTHR12800">
    <property type="entry name" value="CDC37-RELATED"/>
    <property type="match status" value="1"/>
</dbReference>
<evidence type="ECO:0000313" key="12">
    <source>
        <dbReference type="Proteomes" id="UP000481288"/>
    </source>
</evidence>
<dbReference type="SMART" id="SM01069">
    <property type="entry name" value="CDC37_C"/>
    <property type="match status" value="1"/>
</dbReference>
<dbReference type="Gene3D" id="1.20.58.610">
    <property type="entry name" value="Cdc37, Hsp90 binding domain"/>
    <property type="match status" value="1"/>
</dbReference>
<sequence length="513" mass="56864">MVLDYSKWDALELSDDSDIEVHPNVDKKSFIRAKQNQIHQQRFERKNKIETYKYERIINEGLLKRINALVTALESHKGEVDKRSPDELMFQAIMESVGDSDNDSPPPRPAGVHTQEKELPKYSKMMAALVDQVKAKVEEEKEDDRFAAYIKEAKAHQAKIEDLQKQLLTELNSLEIEEGKKITSESIHTGFDSSHVSKAAAVPQPNKKTAKPEKVQAVEVLNPNALAPKDTLIRADSSGAEADVDEPRDTEEDDDDDEEPYASELGKKFGSIKAGDYRSSLQFISQNPSVLAERETDGLLVMAFNAAIEGLDDFTRQCVHQGLLLQYCRALGKDGVGLFFKRITTPGHQAQKVFFDDVNSTFQRIRVRAKEIEKQRAQDEADGSGGVEQIQLHAVDPGTTINIKIPPENSEDPAEVQARELFSAFPPGLQRALESGSLDEVNKVLGKMSVEEAEEVVGQLSEGGMLSLEEQIIDATTEEGQKALADFEEQEKAAAAEAQAQDAALSDKYGDPE</sequence>
<dbReference type="GO" id="GO:0031072">
    <property type="term" value="F:heat shock protein binding"/>
    <property type="evidence" value="ECO:0007669"/>
    <property type="project" value="TreeGrafter"/>
</dbReference>
<dbReference type="Pfam" id="PF08564">
    <property type="entry name" value="CDC37_C"/>
    <property type="match status" value="1"/>
</dbReference>
<dbReference type="GO" id="GO:0051087">
    <property type="term" value="F:protein-folding chaperone binding"/>
    <property type="evidence" value="ECO:0007669"/>
    <property type="project" value="TreeGrafter"/>
</dbReference>
<evidence type="ECO:0000256" key="3">
    <source>
        <dbReference type="ARBA" id="ARBA00022490"/>
    </source>
</evidence>
<evidence type="ECO:0000259" key="10">
    <source>
        <dbReference type="SMART" id="SM01071"/>
    </source>
</evidence>
<evidence type="ECO:0000256" key="5">
    <source>
        <dbReference type="ARBA" id="ARBA00031396"/>
    </source>
</evidence>
<evidence type="ECO:0000256" key="6">
    <source>
        <dbReference type="SAM" id="Coils"/>
    </source>
</evidence>
<dbReference type="Pfam" id="PF03234">
    <property type="entry name" value="CDC37_N"/>
    <property type="match status" value="1"/>
</dbReference>
<dbReference type="SMART" id="SM01071">
    <property type="entry name" value="CDC37_N"/>
    <property type="match status" value="1"/>
</dbReference>
<reference evidence="11 12" key="1">
    <citation type="submission" date="2018-05" db="EMBL/GenBank/DDBJ databases">
        <title>Whole genome sequencing for identification of molecular markers to develop diagnostic detection tools for the regulated plant pathogen Lachnellula willkommii.</title>
        <authorList>
            <person name="Giroux E."/>
            <person name="Bilodeau G."/>
        </authorList>
    </citation>
    <scope>NUCLEOTIDE SEQUENCE [LARGE SCALE GENOMIC DNA]</scope>
    <source>
        <strain evidence="11 12">CBS 625.97</strain>
    </source>
</reference>
<evidence type="ECO:0000259" key="9">
    <source>
        <dbReference type="SMART" id="SM01070"/>
    </source>
</evidence>
<dbReference type="InterPro" id="IPR013874">
    <property type="entry name" value="Cdc37_Hsp90-bd"/>
</dbReference>